<feature type="region of interest" description="Disordered" evidence="1">
    <location>
        <begin position="334"/>
        <end position="353"/>
    </location>
</feature>
<proteinExistence type="predicted"/>
<feature type="domain" description="Metallo-beta-lactamase" evidence="2">
    <location>
        <begin position="93"/>
        <end position="285"/>
    </location>
</feature>
<dbReference type="Pfam" id="PF12706">
    <property type="entry name" value="Lactamase_B_2"/>
    <property type="match status" value="1"/>
</dbReference>
<keyword evidence="4" id="KW-1185">Reference proteome</keyword>
<accession>A0AAV4M1J0</accession>
<evidence type="ECO:0000256" key="1">
    <source>
        <dbReference type="SAM" id="MobiDB-lite"/>
    </source>
</evidence>
<gene>
    <name evidence="3" type="ORF">BcabD6B2_51850</name>
</gene>
<dbReference type="SUPFAM" id="SSF56281">
    <property type="entry name" value="Metallo-hydrolase/oxidoreductase"/>
    <property type="match status" value="1"/>
</dbReference>
<dbReference type="InterPro" id="IPR001279">
    <property type="entry name" value="Metallo-B-lactamas"/>
</dbReference>
<evidence type="ECO:0000313" key="3">
    <source>
        <dbReference type="EMBL" id="GIX65750.1"/>
    </source>
</evidence>
<dbReference type="Proteomes" id="UP001497744">
    <property type="component" value="Unassembled WGS sequence"/>
</dbReference>
<organism evidence="3 4">
    <name type="scientific">Babesia caballi</name>
    <dbReference type="NCBI Taxonomy" id="5871"/>
    <lineage>
        <taxon>Eukaryota</taxon>
        <taxon>Sar</taxon>
        <taxon>Alveolata</taxon>
        <taxon>Apicomplexa</taxon>
        <taxon>Aconoidasida</taxon>
        <taxon>Piroplasmida</taxon>
        <taxon>Babesiidae</taxon>
        <taxon>Babesia</taxon>
    </lineage>
</organism>
<dbReference type="PANTHER" id="PTHR15032">
    <property type="entry name" value="N-ACYL-PHOSPHATIDYLETHANOLAMINE-HYDROLYZING PHOSPHOLIPASE D"/>
    <property type="match status" value="1"/>
</dbReference>
<name>A0AAV4M1J0_BABCB</name>
<dbReference type="GO" id="GO:0005737">
    <property type="term" value="C:cytoplasm"/>
    <property type="evidence" value="ECO:0007669"/>
    <property type="project" value="TreeGrafter"/>
</dbReference>
<dbReference type="InterPro" id="IPR036866">
    <property type="entry name" value="RibonucZ/Hydroxyglut_hydro"/>
</dbReference>
<sequence>MRLLPWFMDPWHVRGDASRFLLPRQRGALREKLRIALCRKVPALGALLGDRPGPWPGAVPGSPVAIRRLPDDRSSLTFLGHRTVYIQTGGAAFLTDPVFSRRLYLPILGVRRATNRVIKFWQCPMTDFVLLSNNTRDTVDAFSMRRLGDLGSALVLGGMNVSRYVMFFFQRYTYPLRWFETVNFGSVEVTFLPSHSNSGRRWYNRNLLLWGSFFIRSDTRSIYYAGRTAYGSHFREIQQFLSGQGRRIDVAILPLGPVYRRSPELTPEEAVAAHLELGARRTLVVAHDTFPIGLEGYGELLERLESRIREIDPSLREQFIVLREGETVDITDLESPLYDSGEPATAPDAATSS</sequence>
<comment type="caution">
    <text evidence="3">The sequence shown here is derived from an EMBL/GenBank/DDBJ whole genome shotgun (WGS) entry which is preliminary data.</text>
</comment>
<dbReference type="GeneID" id="94197231"/>
<dbReference type="AlphaFoldDB" id="A0AAV4M1J0"/>
<dbReference type="PANTHER" id="PTHR15032:SF4">
    <property type="entry name" value="N-ACYL-PHOSPHATIDYLETHANOLAMINE-HYDROLYZING PHOSPHOLIPASE D"/>
    <property type="match status" value="1"/>
</dbReference>
<reference evidence="3 4" key="1">
    <citation type="submission" date="2021-06" db="EMBL/GenBank/DDBJ databases">
        <title>Genome sequence of Babesia caballi.</title>
        <authorList>
            <person name="Yamagishi J."/>
            <person name="Kidaka T."/>
            <person name="Ochi A."/>
        </authorList>
    </citation>
    <scope>NUCLEOTIDE SEQUENCE [LARGE SCALE GENOMIC DNA]</scope>
    <source>
        <strain evidence="3">USDA-D6B2</strain>
    </source>
</reference>
<dbReference type="RefSeq" id="XP_067717819.1">
    <property type="nucleotide sequence ID" value="XM_067861718.1"/>
</dbReference>
<evidence type="ECO:0000259" key="2">
    <source>
        <dbReference type="Pfam" id="PF12706"/>
    </source>
</evidence>
<dbReference type="EMBL" id="BPLF01000005">
    <property type="protein sequence ID" value="GIX65750.1"/>
    <property type="molecule type" value="Genomic_DNA"/>
</dbReference>
<evidence type="ECO:0000313" key="4">
    <source>
        <dbReference type="Proteomes" id="UP001497744"/>
    </source>
</evidence>
<protein>
    <submittedName>
        <fullName evidence="3">N-acyl-phosphatidylethanolamine-hydrolyzing phospholipase D</fullName>
    </submittedName>
</protein>
<dbReference type="Gene3D" id="3.60.15.10">
    <property type="entry name" value="Ribonuclease Z/Hydroxyacylglutathione hydrolase-like"/>
    <property type="match status" value="1"/>
</dbReference>